<dbReference type="RefSeq" id="WP_071790887.1">
    <property type="nucleotide sequence ID" value="NZ_CP025084.1"/>
</dbReference>
<organism evidence="3 4">
    <name type="scientific">Serratia sp. (strain ATCC 39006)</name>
    <name type="common">Prodigiosinella confusarubida</name>
    <dbReference type="NCBI Taxonomy" id="104623"/>
    <lineage>
        <taxon>Bacteria</taxon>
        <taxon>Pseudomonadati</taxon>
        <taxon>Pseudomonadota</taxon>
        <taxon>Gammaproteobacteria</taxon>
        <taxon>Enterobacterales</taxon>
        <taxon>Pectobacteriaceae</taxon>
        <taxon>Prodigiosinella</taxon>
    </lineage>
</organism>
<evidence type="ECO:0000313" key="2">
    <source>
        <dbReference type="EMBL" id="AUH00105.1"/>
    </source>
</evidence>
<dbReference type="AlphaFoldDB" id="A0A2I5TIM2"/>
<dbReference type="Proteomes" id="UP000017700">
    <property type="component" value="Chromosome"/>
</dbReference>
<proteinExistence type="inferred from homology"/>
<protein>
    <submittedName>
        <fullName evidence="3">Transcriptional regulator</fullName>
    </submittedName>
</protein>
<dbReference type="EMBL" id="CP025084">
    <property type="protein sequence ID" value="AUH04424.1"/>
    <property type="molecule type" value="Genomic_DNA"/>
</dbReference>
<evidence type="ECO:0000313" key="3">
    <source>
        <dbReference type="EMBL" id="AUH04424.1"/>
    </source>
</evidence>
<dbReference type="InterPro" id="IPR007985">
    <property type="entry name" value="Hemolysn_expr_modulating_HHA"/>
</dbReference>
<sequence>MHWQKIDASDRITGEIRLTSDDKEERFNSATDYRLAELTMNRMYKKSTDFVWSYVKWFYFIRLLKLKLIQ</sequence>
<dbReference type="Gene3D" id="1.20.1280.40">
    <property type="entry name" value="HHA"/>
    <property type="match status" value="1"/>
</dbReference>
<dbReference type="InterPro" id="IPR036666">
    <property type="entry name" value="HHA_sf"/>
</dbReference>
<name>A0A2I5TIM2_SERS3</name>
<evidence type="ECO:0000313" key="5">
    <source>
        <dbReference type="Proteomes" id="UP000233778"/>
    </source>
</evidence>
<reference evidence="3" key="4">
    <citation type="submission" date="2017-11" db="EMBL/GenBank/DDBJ databases">
        <title>Complete genome sequence of Serratia sp. ATCC 39006.</title>
        <authorList>
            <person name="Hampton H.G."/>
            <person name="Jackson S.A."/>
            <person name="Jauregui R."/>
            <person name="Poulter G.T.M."/>
            <person name="Salmond G.P.C."/>
            <person name="Fineran P.C."/>
        </authorList>
    </citation>
    <scope>NUCLEOTIDE SEQUENCE</scope>
    <source>
        <strain evidence="3">ATCC 39006</strain>
    </source>
</reference>
<dbReference type="Pfam" id="PF05321">
    <property type="entry name" value="HHA"/>
    <property type="match status" value="1"/>
</dbReference>
<dbReference type="SUPFAM" id="SSF68989">
    <property type="entry name" value="Hemolysin expression modulating protein HHA"/>
    <property type="match status" value="1"/>
</dbReference>
<reference evidence="2 5" key="3">
    <citation type="submission" date="2017-11" db="EMBL/GenBank/DDBJ databases">
        <title>Complete genome sequence of Serratia sp. ATCC 39006 LacA.</title>
        <authorList>
            <person name="Hampton H.G."/>
            <person name="Jackson S.A."/>
            <person name="Jauregui R."/>
            <person name="Poulter G.T.M."/>
            <person name="Salmond G.P.C."/>
            <person name="Fineran P.C."/>
        </authorList>
    </citation>
    <scope>NUCLEOTIDE SEQUENCE [LARGE SCALE GENOMIC DNA]</scope>
    <source>
        <strain evidence="2 5">ATCC 39006</strain>
    </source>
</reference>
<reference evidence="3 4" key="1">
    <citation type="journal article" date="2013" name="Genome Announc.">
        <title>Draft genome sequence of Serratia sp. strain ATCC 39006, a model bacterium for analysis of the biosynthesis and regulation of prodigiosin, a carbapenem, and gas vesicles.</title>
        <authorList>
            <person name="Fineran P.C."/>
            <person name="Iglesias Cans M.C."/>
            <person name="Ramsay J.P."/>
            <person name="Wilf N.M."/>
            <person name="Cossyleon D."/>
            <person name="McNeil M.B."/>
            <person name="Williamson N.R."/>
            <person name="Monson R.E."/>
            <person name="Becher S.A."/>
            <person name="Stanton J.A."/>
            <person name="Brugger K."/>
            <person name="Brown S.D."/>
            <person name="Salmond G.P."/>
        </authorList>
    </citation>
    <scope>NUCLEOTIDE SEQUENCE [LARGE SCALE GENOMIC DNA]</scope>
    <source>
        <strain evidence="3">ATCC 39006</strain>
        <strain evidence="4">ATCC 39006 / SC 11482</strain>
    </source>
</reference>
<dbReference type="Proteomes" id="UP000233778">
    <property type="component" value="Chromosome"/>
</dbReference>
<keyword evidence="4" id="KW-1185">Reference proteome</keyword>
<dbReference type="KEGG" id="sera:Ser39006_009995"/>
<evidence type="ECO:0000313" key="4">
    <source>
        <dbReference type="Proteomes" id="UP000017700"/>
    </source>
</evidence>
<accession>A0A2I5TIM2</accession>
<comment type="similarity">
    <text evidence="1">Belongs to the Hha/YmoA/Cnu family.</text>
</comment>
<reference evidence="3" key="2">
    <citation type="submission" date="2013-09" db="EMBL/GenBank/DDBJ databases">
        <authorList>
            <person name="Wang G."/>
            <person name="Yang Y."/>
            <person name="Su Y."/>
        </authorList>
    </citation>
    <scope>NUCLEOTIDE SEQUENCE</scope>
    <source>
        <strain evidence="3">ATCC 39006</strain>
    </source>
</reference>
<evidence type="ECO:0000256" key="1">
    <source>
        <dbReference type="ARBA" id="ARBA00010526"/>
    </source>
</evidence>
<dbReference type="EMBL" id="CP025085">
    <property type="protein sequence ID" value="AUH00105.1"/>
    <property type="molecule type" value="Genomic_DNA"/>
</dbReference>
<dbReference type="KEGG" id="serq:CWC46_09990"/>
<gene>
    <name evidence="2" type="ORF">CWC46_09990</name>
    <name evidence="3" type="ORF">Ser39006_009995</name>
</gene>